<feature type="compositionally biased region" description="Polar residues" evidence="6">
    <location>
        <begin position="264"/>
        <end position="279"/>
    </location>
</feature>
<gene>
    <name evidence="9" type="ORF">D0Z07_6876</name>
</gene>
<name>A0A9P6VHF8_9HELO</name>
<dbReference type="Gene3D" id="2.60.120.200">
    <property type="match status" value="1"/>
</dbReference>
<dbReference type="GO" id="GO:0005789">
    <property type="term" value="C:endoplasmic reticulum membrane"/>
    <property type="evidence" value="ECO:0007669"/>
    <property type="project" value="TreeGrafter"/>
</dbReference>
<evidence type="ECO:0000256" key="3">
    <source>
        <dbReference type="ARBA" id="ARBA00022729"/>
    </source>
</evidence>
<dbReference type="GO" id="GO:0005793">
    <property type="term" value="C:endoplasmic reticulum-Golgi intermediate compartment"/>
    <property type="evidence" value="ECO:0007669"/>
    <property type="project" value="TreeGrafter"/>
</dbReference>
<evidence type="ECO:0000256" key="4">
    <source>
        <dbReference type="ARBA" id="ARBA00022989"/>
    </source>
</evidence>
<comment type="caution">
    <text evidence="9">The sequence shown here is derived from an EMBL/GenBank/DDBJ whole genome shotgun (WGS) entry which is preliminary data.</text>
</comment>
<reference evidence="9" key="1">
    <citation type="submission" date="2019-07" db="EMBL/GenBank/DDBJ databases">
        <title>Hyphodiscus hymeniophilus genome sequencing and assembly.</title>
        <authorList>
            <person name="Kramer G."/>
            <person name="Nodwell J."/>
        </authorList>
    </citation>
    <scope>NUCLEOTIDE SEQUENCE</scope>
    <source>
        <strain evidence="9">ATCC 34498</strain>
    </source>
</reference>
<evidence type="ECO:0000313" key="10">
    <source>
        <dbReference type="Proteomes" id="UP000785200"/>
    </source>
</evidence>
<dbReference type="CDD" id="cd06903">
    <property type="entry name" value="lectin_EMP46_EMP47"/>
    <property type="match status" value="1"/>
</dbReference>
<dbReference type="Proteomes" id="UP000785200">
    <property type="component" value="Unassembled WGS sequence"/>
</dbReference>
<dbReference type="GO" id="GO:0006888">
    <property type="term" value="P:endoplasmic reticulum to Golgi vesicle-mediated transport"/>
    <property type="evidence" value="ECO:0007669"/>
    <property type="project" value="TreeGrafter"/>
</dbReference>
<dbReference type="GO" id="GO:0000139">
    <property type="term" value="C:Golgi membrane"/>
    <property type="evidence" value="ECO:0007669"/>
    <property type="project" value="TreeGrafter"/>
</dbReference>
<keyword evidence="5" id="KW-0472">Membrane</keyword>
<dbReference type="AlphaFoldDB" id="A0A9P6VHF8"/>
<feature type="region of interest" description="Disordered" evidence="6">
    <location>
        <begin position="240"/>
        <end position="290"/>
    </location>
</feature>
<accession>A0A9P6VHF8</accession>
<dbReference type="InterPro" id="IPR013320">
    <property type="entry name" value="ConA-like_dom_sf"/>
</dbReference>
<sequence length="372" mass="40384">MLFSRAPLSSLASAALLACAQATYLNNDLSFGHNGNISPNLRAVPNFHLLGKPDPPEILSNKLIITPIAPGNQRGAIWAEKPLLHSIWTVDIDFRATGPERGGGNMQIWYAKDGQSQVGTASIYTAGKFDGLVLVIDQYAGSGGFIRGFLNDGSIDYNHHHSVDGLAFGHCEYSYRNLGRPSRIAVKQTATDFRLDIDGKLCFYSNKIKLPLGYSFGISAASAENPDSFEVFKFVTTTESHTPDVQDPASGNQQQYGGAGEAQPQGQSNDNKDTGSIPSFSDPPEIPADTIRSSDAQFADLHNRLQAMMKHIGAMNRDLNHYQTTMKSENDKIAAQLSRIESSISRLDGLTGMETKVDEIKADTCLEFEGHG</sequence>
<protein>
    <submittedName>
        <fullName evidence="9">Sublingual acinar membrane</fullName>
    </submittedName>
</protein>
<feature type="domain" description="L-type lectin-like" evidence="8">
    <location>
        <begin position="28"/>
        <end position="239"/>
    </location>
</feature>
<dbReference type="EMBL" id="VNKQ01000012">
    <property type="protein sequence ID" value="KAG0647785.1"/>
    <property type="molecule type" value="Genomic_DNA"/>
</dbReference>
<evidence type="ECO:0000313" key="9">
    <source>
        <dbReference type="EMBL" id="KAG0647785.1"/>
    </source>
</evidence>
<evidence type="ECO:0000256" key="2">
    <source>
        <dbReference type="ARBA" id="ARBA00022692"/>
    </source>
</evidence>
<evidence type="ECO:0000259" key="8">
    <source>
        <dbReference type="PROSITE" id="PS51328"/>
    </source>
</evidence>
<dbReference type="SUPFAM" id="SSF49899">
    <property type="entry name" value="Concanavalin A-like lectins/glucanases"/>
    <property type="match status" value="1"/>
</dbReference>
<dbReference type="InterPro" id="IPR035661">
    <property type="entry name" value="EMP46/EMP47_N"/>
</dbReference>
<dbReference type="PANTHER" id="PTHR12223">
    <property type="entry name" value="VESICULAR MANNOSE-BINDING LECTIN"/>
    <property type="match status" value="1"/>
</dbReference>
<keyword evidence="4" id="KW-1133">Transmembrane helix</keyword>
<evidence type="ECO:0000256" key="5">
    <source>
        <dbReference type="ARBA" id="ARBA00023136"/>
    </source>
</evidence>
<dbReference type="Pfam" id="PF03388">
    <property type="entry name" value="Lectin_leg-like"/>
    <property type="match status" value="1"/>
</dbReference>
<dbReference type="GO" id="GO:0005537">
    <property type="term" value="F:D-mannose binding"/>
    <property type="evidence" value="ECO:0007669"/>
    <property type="project" value="TreeGrafter"/>
</dbReference>
<evidence type="ECO:0000256" key="7">
    <source>
        <dbReference type="SAM" id="SignalP"/>
    </source>
</evidence>
<comment type="subcellular location">
    <subcellularLocation>
        <location evidence="1">Membrane</location>
        <topology evidence="1">Single-pass type I membrane protein</topology>
    </subcellularLocation>
</comment>
<dbReference type="PROSITE" id="PS51257">
    <property type="entry name" value="PROKAR_LIPOPROTEIN"/>
    <property type="match status" value="1"/>
</dbReference>
<keyword evidence="3 7" id="KW-0732">Signal</keyword>
<feature type="signal peptide" evidence="7">
    <location>
        <begin position="1"/>
        <end position="22"/>
    </location>
</feature>
<dbReference type="FunFam" id="2.60.120.200:FF:000245">
    <property type="entry name" value="Similar to lectin family integral membrane protein"/>
    <property type="match status" value="1"/>
</dbReference>
<dbReference type="PROSITE" id="PS51328">
    <property type="entry name" value="L_LECTIN_LIKE"/>
    <property type="match status" value="1"/>
</dbReference>
<dbReference type="InterPro" id="IPR051136">
    <property type="entry name" value="Intracellular_Lectin-GPT"/>
</dbReference>
<keyword evidence="2" id="KW-0812">Transmembrane</keyword>
<organism evidence="9 10">
    <name type="scientific">Hyphodiscus hymeniophilus</name>
    <dbReference type="NCBI Taxonomy" id="353542"/>
    <lineage>
        <taxon>Eukaryota</taxon>
        <taxon>Fungi</taxon>
        <taxon>Dikarya</taxon>
        <taxon>Ascomycota</taxon>
        <taxon>Pezizomycotina</taxon>
        <taxon>Leotiomycetes</taxon>
        <taxon>Helotiales</taxon>
        <taxon>Hyphodiscaceae</taxon>
        <taxon>Hyphodiscus</taxon>
    </lineage>
</organism>
<feature type="chain" id="PRO_5040246165" evidence="7">
    <location>
        <begin position="23"/>
        <end position="372"/>
    </location>
</feature>
<evidence type="ECO:0000256" key="1">
    <source>
        <dbReference type="ARBA" id="ARBA00004479"/>
    </source>
</evidence>
<dbReference type="InterPro" id="IPR005052">
    <property type="entry name" value="Lectin_leg"/>
</dbReference>
<evidence type="ECO:0000256" key="6">
    <source>
        <dbReference type="SAM" id="MobiDB-lite"/>
    </source>
</evidence>
<dbReference type="PANTHER" id="PTHR12223:SF28">
    <property type="entry name" value="LECTIN, MANNOSE BINDING 1 LIKE"/>
    <property type="match status" value="1"/>
</dbReference>
<keyword evidence="10" id="KW-1185">Reference proteome</keyword>
<dbReference type="OrthoDB" id="10265193at2759"/>
<proteinExistence type="predicted"/>
<dbReference type="GO" id="GO:0030134">
    <property type="term" value="C:COPII-coated ER to Golgi transport vesicle"/>
    <property type="evidence" value="ECO:0007669"/>
    <property type="project" value="TreeGrafter"/>
</dbReference>